<reference evidence="2 3" key="1">
    <citation type="journal article" date="2015" name="Appl. Environ. Microbiol.">
        <title>Aerobic and Anaerobic Thiosulfate Oxidation by a Cold-Adapted, Subglacial Chemoautotroph.</title>
        <authorList>
            <person name="Harrold Z.R."/>
            <person name="Skidmore M.L."/>
            <person name="Hamilton T.L."/>
            <person name="Desch L."/>
            <person name="Amada K."/>
            <person name="van Gelder W."/>
            <person name="Glover K."/>
            <person name="Roden E.E."/>
            <person name="Boyd E.S."/>
        </authorList>
    </citation>
    <scope>NUCLEOTIDE SEQUENCE [LARGE SCALE GENOMIC DNA]</scope>
    <source>
        <strain evidence="2 3">RG</strain>
    </source>
</reference>
<dbReference type="PANTHER" id="PTHR36443">
    <property type="entry name" value="BSR5223 PROTEIN"/>
    <property type="match status" value="1"/>
</dbReference>
<keyword evidence="1" id="KW-0472">Membrane</keyword>
<sequence>MLKWLVTLIAALLILGLFTPWLNRLGLGRLPGDLRVKRARGTFYFPFTSVILMSLLLSLLAYLLGR</sequence>
<dbReference type="InterPro" id="IPR021320">
    <property type="entry name" value="DUF2905"/>
</dbReference>
<dbReference type="Pfam" id="PF11146">
    <property type="entry name" value="DUF2905"/>
    <property type="match status" value="1"/>
</dbReference>
<evidence type="ECO:0008006" key="4">
    <source>
        <dbReference type="Google" id="ProtNLM"/>
    </source>
</evidence>
<evidence type="ECO:0000256" key="1">
    <source>
        <dbReference type="SAM" id="Phobius"/>
    </source>
</evidence>
<keyword evidence="1" id="KW-1133">Transmembrane helix</keyword>
<gene>
    <name evidence="2" type="ORF">ABW22_04900</name>
</gene>
<keyword evidence="3" id="KW-1185">Reference proteome</keyword>
<comment type="caution">
    <text evidence="2">The sequence shown here is derived from an EMBL/GenBank/DDBJ whole genome shotgun (WGS) entry which is preliminary data.</text>
</comment>
<dbReference type="EMBL" id="LDUG01000017">
    <property type="protein sequence ID" value="KVW97159.1"/>
    <property type="molecule type" value="Genomic_DNA"/>
</dbReference>
<accession>A0A119CWU3</accession>
<evidence type="ECO:0000313" key="2">
    <source>
        <dbReference type="EMBL" id="KVW97159.1"/>
    </source>
</evidence>
<dbReference type="PANTHER" id="PTHR36443:SF1">
    <property type="entry name" value="BSR5223 PROTEIN"/>
    <property type="match status" value="1"/>
</dbReference>
<dbReference type="PATRIC" id="fig|36861.3.peg.440"/>
<name>A0A119CWU3_THIDE</name>
<feature type="transmembrane region" description="Helical" evidence="1">
    <location>
        <begin position="44"/>
        <end position="64"/>
    </location>
</feature>
<dbReference type="Proteomes" id="UP000064243">
    <property type="component" value="Unassembled WGS sequence"/>
</dbReference>
<proteinExistence type="predicted"/>
<evidence type="ECO:0000313" key="3">
    <source>
        <dbReference type="Proteomes" id="UP000064243"/>
    </source>
</evidence>
<dbReference type="AlphaFoldDB" id="A0A119CWU3"/>
<organism evidence="2 3">
    <name type="scientific">Thiobacillus denitrificans</name>
    <dbReference type="NCBI Taxonomy" id="36861"/>
    <lineage>
        <taxon>Bacteria</taxon>
        <taxon>Pseudomonadati</taxon>
        <taxon>Pseudomonadota</taxon>
        <taxon>Betaproteobacteria</taxon>
        <taxon>Nitrosomonadales</taxon>
        <taxon>Thiobacillaceae</taxon>
        <taxon>Thiobacillus</taxon>
    </lineage>
</organism>
<protein>
    <recommendedName>
        <fullName evidence="4">DUF2905 domain-containing protein</fullName>
    </recommendedName>
</protein>
<dbReference type="RefSeq" id="WP_059752580.1">
    <property type="nucleotide sequence ID" value="NZ_LDUG01000017.1"/>
</dbReference>
<dbReference type="STRING" id="1123392.GCA_000376425_01653"/>
<keyword evidence="1" id="KW-0812">Transmembrane</keyword>